<proteinExistence type="predicted"/>
<reference evidence="3" key="2">
    <citation type="submission" date="2020-05" db="EMBL/GenBank/DDBJ databases">
        <title>Complete genome sequence of Bradyrhizobium diazoefficiens XF10 isolated from soybean nodule.</title>
        <authorList>
            <person name="Noda R."/>
            <person name="Kakizaki K."/>
            <person name="Minamisawa K."/>
        </authorList>
    </citation>
    <scope>NUCLEOTIDE SEQUENCE</scope>
    <source>
        <strain evidence="3">XF10</strain>
    </source>
</reference>
<sequence length="63" mass="7015">MSKYTLVVSNFEDLEADANAALNFVSKLISNEAVKHFALVRKAKGFRLIEYKRSLCVGKHEGG</sequence>
<name>A0A810CL38_9BRAD</name>
<dbReference type="EMBL" id="AP023094">
    <property type="protein sequence ID" value="BCE44949.1"/>
    <property type="molecule type" value="Genomic_DNA"/>
</dbReference>
<gene>
    <name evidence="3" type="ORF">XF10B_12910</name>
    <name evidence="1" type="ORF">XF1B_13780</name>
    <name evidence="2" type="ORF">XF4B_12980</name>
</gene>
<reference evidence="1" key="1">
    <citation type="submission" date="2020-05" db="EMBL/GenBank/DDBJ databases">
        <title>Complete genome sequence of Bradyrhizobium diazoefficiens XF1 isolated from soybean nodule.</title>
        <authorList>
            <person name="Noda R."/>
            <person name="Kakizaki K."/>
            <person name="Minamisawa K."/>
        </authorList>
    </citation>
    <scope>NUCLEOTIDE SEQUENCE</scope>
    <source>
        <strain evidence="1">XF1</strain>
    </source>
</reference>
<evidence type="ECO:0000313" key="3">
    <source>
        <dbReference type="EMBL" id="BCE88493.1"/>
    </source>
</evidence>
<dbReference type="AlphaFoldDB" id="A0A810CL38"/>
<dbReference type="EMBL" id="AP023091">
    <property type="protein sequence ID" value="BCE18697.1"/>
    <property type="molecule type" value="Genomic_DNA"/>
</dbReference>
<evidence type="ECO:0000313" key="1">
    <source>
        <dbReference type="EMBL" id="BCE18697.1"/>
    </source>
</evidence>
<reference evidence="2" key="3">
    <citation type="submission" date="2020-05" db="EMBL/GenBank/DDBJ databases">
        <title>Complete genome sequence of Bradyrhizobium diazoefficiens XF4 isolated from soybean nodule.</title>
        <authorList>
            <person name="Noda R."/>
            <person name="Kakizaki K."/>
            <person name="Minamisawa K."/>
        </authorList>
    </citation>
    <scope>NUCLEOTIDE SEQUENCE</scope>
    <source>
        <strain evidence="2">XF4</strain>
    </source>
</reference>
<dbReference type="EMBL" id="AP023099">
    <property type="protein sequence ID" value="BCE88493.1"/>
    <property type="molecule type" value="Genomic_DNA"/>
</dbReference>
<protein>
    <submittedName>
        <fullName evidence="3">Uncharacterized protein</fullName>
    </submittedName>
</protein>
<organism evidence="3">
    <name type="scientific">Bradyrhizobium diazoefficiens</name>
    <dbReference type="NCBI Taxonomy" id="1355477"/>
    <lineage>
        <taxon>Bacteria</taxon>
        <taxon>Pseudomonadati</taxon>
        <taxon>Pseudomonadota</taxon>
        <taxon>Alphaproteobacteria</taxon>
        <taxon>Hyphomicrobiales</taxon>
        <taxon>Nitrobacteraceae</taxon>
        <taxon>Bradyrhizobium</taxon>
    </lineage>
</organism>
<evidence type="ECO:0000313" key="2">
    <source>
        <dbReference type="EMBL" id="BCE44949.1"/>
    </source>
</evidence>
<accession>A0A810CL38</accession>